<accession>A0ABQ9V2L7</accession>
<evidence type="ECO:0000313" key="1">
    <source>
        <dbReference type="EMBL" id="KAK2103550.1"/>
    </source>
</evidence>
<comment type="caution">
    <text evidence="1">The sequence shown here is derived from an EMBL/GenBank/DDBJ whole genome shotgun (WGS) entry which is preliminary data.</text>
</comment>
<evidence type="ECO:0000313" key="2">
    <source>
        <dbReference type="Proteomes" id="UP001266305"/>
    </source>
</evidence>
<protein>
    <submittedName>
        <fullName evidence="1">Uncharacterized protein</fullName>
    </submittedName>
</protein>
<keyword evidence="2" id="KW-1185">Reference proteome</keyword>
<organism evidence="1 2">
    <name type="scientific">Saguinus oedipus</name>
    <name type="common">Cotton-top tamarin</name>
    <name type="synonym">Oedipomidas oedipus</name>
    <dbReference type="NCBI Taxonomy" id="9490"/>
    <lineage>
        <taxon>Eukaryota</taxon>
        <taxon>Metazoa</taxon>
        <taxon>Chordata</taxon>
        <taxon>Craniata</taxon>
        <taxon>Vertebrata</taxon>
        <taxon>Euteleostomi</taxon>
        <taxon>Mammalia</taxon>
        <taxon>Eutheria</taxon>
        <taxon>Euarchontoglires</taxon>
        <taxon>Primates</taxon>
        <taxon>Haplorrhini</taxon>
        <taxon>Platyrrhini</taxon>
        <taxon>Cebidae</taxon>
        <taxon>Callitrichinae</taxon>
        <taxon>Saguinus</taxon>
    </lineage>
</organism>
<proteinExistence type="predicted"/>
<dbReference type="EMBL" id="JASSZA010000008">
    <property type="protein sequence ID" value="KAK2103550.1"/>
    <property type="molecule type" value="Genomic_DNA"/>
</dbReference>
<reference evidence="1 2" key="1">
    <citation type="submission" date="2023-05" db="EMBL/GenBank/DDBJ databases">
        <title>B98-5 Cell Line De Novo Hybrid Assembly: An Optical Mapping Approach.</title>
        <authorList>
            <person name="Kananen K."/>
            <person name="Auerbach J.A."/>
            <person name="Kautto E."/>
            <person name="Blachly J.S."/>
        </authorList>
    </citation>
    <scope>NUCLEOTIDE SEQUENCE [LARGE SCALE GENOMIC DNA]</scope>
    <source>
        <strain evidence="1">B95-8</strain>
        <tissue evidence="1">Cell line</tissue>
    </source>
</reference>
<sequence length="186" mass="19220">MVTSSQTPNHPFLARAALGHLVTIPALQTQPQIPDPTPNQQSDAQSAIPNLRCSEEFSIQLGLSQPSAATLAATDLSDQVSQQSHLGTYTAVAMGYLKLLPGRQHTKADVAAALGGSAALTGSPGITRVATVSQVQGHRCASCPASGGGPVWLCSLAHFSSERRSGEGTGILQPLEWLHDVVGAGH</sequence>
<gene>
    <name evidence="1" type="ORF">P7K49_017406</name>
</gene>
<name>A0ABQ9V2L7_SAGOE</name>
<dbReference type="Proteomes" id="UP001266305">
    <property type="component" value="Unassembled WGS sequence"/>
</dbReference>